<dbReference type="Proteomes" id="UP000762586">
    <property type="component" value="Unassembled WGS sequence"/>
</dbReference>
<reference evidence="2" key="3">
    <citation type="submission" date="2023-11" db="EMBL/GenBank/DDBJ databases">
        <title>Comparative genomics revealed phylogeny of phytopathogenic Pectobacterium aroidearum based on whole-genome sequencing and function of putative horizontal acquire islands in P. aroidearum PccS1.</title>
        <authorList>
            <person name="Fan J."/>
            <person name="Yang L."/>
        </authorList>
    </citation>
    <scope>NUCLEOTIDE SEQUENCE</scope>
    <source>
        <strain evidence="2">NJAU140</strain>
    </source>
</reference>
<accession>A0A7T0N035</accession>
<dbReference type="AlphaFoldDB" id="A0A7T0N035"/>
<keyword evidence="5" id="KW-1185">Reference proteome</keyword>
<reference evidence="1 5" key="1">
    <citation type="submission" date="2020-07" db="EMBL/GenBank/DDBJ databases">
        <title>A pangenomic view of the genus Pectobacterium provides insights into genome organization, phylogeny, and virulence.</title>
        <authorList>
            <person name="Jonkheer E."/>
            <person name="Brankovics B."/>
            <person name="Houwers I."/>
            <person name="Van Der Wolf J."/>
            <person name="Bonants P."/>
            <person name="Vreeburg R."/>
            <person name="Bollema R."/>
            <person name="De Haan J."/>
            <person name="Berke L."/>
            <person name="De Ridder D."/>
            <person name="Smit S."/>
            <person name="Van Der Lee T.A.J."/>
        </authorList>
    </citation>
    <scope>NUCLEOTIDE SEQUENCE [LARGE SCALE GENOMIC DNA]</scope>
    <source>
        <strain evidence="1 5">NAK:384</strain>
    </source>
</reference>
<organism evidence="3 4">
    <name type="scientific">Pectobacterium brasiliense</name>
    <dbReference type="NCBI Taxonomy" id="180957"/>
    <lineage>
        <taxon>Bacteria</taxon>
        <taxon>Pseudomonadati</taxon>
        <taxon>Pseudomonadota</taxon>
        <taxon>Gammaproteobacteria</taxon>
        <taxon>Enterobacterales</taxon>
        <taxon>Pectobacteriaceae</taxon>
        <taxon>Pectobacterium</taxon>
    </lineage>
</organism>
<gene>
    <name evidence="3" type="ORF">F126LOC_017715</name>
    <name evidence="1" type="ORF">H4F48_10520</name>
    <name evidence="2" type="ORF">SOV92_21600</name>
</gene>
<protein>
    <recommendedName>
        <fullName evidence="6">Bacteriophage protein</fullName>
    </recommendedName>
</protein>
<reference evidence="3 4" key="2">
    <citation type="submission" date="2020-11" db="EMBL/GenBank/DDBJ databases">
        <title>Complete genome sequence of Pectobacterium brasiliense strain F126.</title>
        <authorList>
            <person name="Miroshnikov K."/>
            <person name="Vo T.N.H."/>
            <person name="Khodykina M.V."/>
            <person name="Kabanova A.P."/>
            <person name="Shneider M."/>
            <person name="Korzhenkov A."/>
            <person name="Toschakov S.V."/>
            <person name="Miroshnikov K.A."/>
            <person name="Ignatov A.N."/>
            <person name="Mikhailova Y.V."/>
            <person name="Shelenkov A."/>
            <person name="Yanushevich Y.G."/>
            <person name="Evseev P.V."/>
        </authorList>
    </citation>
    <scope>NUCLEOTIDE SEQUENCE [LARGE SCALE GENOMIC DNA]</scope>
    <source>
        <strain evidence="3 4">F126</strain>
    </source>
</reference>
<dbReference type="EMBL" id="JAXHOZ010000091">
    <property type="protein sequence ID" value="MDY4380366.1"/>
    <property type="molecule type" value="Genomic_DNA"/>
</dbReference>
<proteinExistence type="predicted"/>
<evidence type="ECO:0000313" key="1">
    <source>
        <dbReference type="EMBL" id="MBN3106503.1"/>
    </source>
</evidence>
<evidence type="ECO:0000313" key="5">
    <source>
        <dbReference type="Proteomes" id="UP000762586"/>
    </source>
</evidence>
<dbReference type="EMBL" id="CP065031">
    <property type="protein sequence ID" value="QPK23451.1"/>
    <property type="molecule type" value="Genomic_DNA"/>
</dbReference>
<evidence type="ECO:0000313" key="2">
    <source>
        <dbReference type="EMBL" id="MDY4380366.1"/>
    </source>
</evidence>
<dbReference type="RefSeq" id="WP_119870644.1">
    <property type="nucleotide sequence ID" value="NZ_CP059955.1"/>
</dbReference>
<evidence type="ECO:0008006" key="6">
    <source>
        <dbReference type="Google" id="ProtNLM"/>
    </source>
</evidence>
<evidence type="ECO:0000313" key="4">
    <source>
        <dbReference type="Proteomes" id="UP000269351"/>
    </source>
</evidence>
<dbReference type="Proteomes" id="UP000269351">
    <property type="component" value="Chromosome"/>
</dbReference>
<dbReference type="Proteomes" id="UP001269968">
    <property type="component" value="Unassembled WGS sequence"/>
</dbReference>
<dbReference type="EMBL" id="JACGET010000011">
    <property type="protein sequence ID" value="MBN3106503.1"/>
    <property type="molecule type" value="Genomic_DNA"/>
</dbReference>
<sequence length="73" mass="8096">MAAKLPAAGYAVVRCSDEVVVATFHDFPDFDRALTYRKGDEISFMPLKSDEIIGTPTLVTQMLERAGYRVSQV</sequence>
<evidence type="ECO:0000313" key="3">
    <source>
        <dbReference type="EMBL" id="QPK23451.1"/>
    </source>
</evidence>
<name>A0A7T0N035_9GAMM</name>